<dbReference type="NCBIfam" id="TIGR00277">
    <property type="entry name" value="HDIG"/>
    <property type="match status" value="1"/>
</dbReference>
<dbReference type="InterPro" id="IPR021812">
    <property type="entry name" value="DUF3391"/>
</dbReference>
<organism evidence="2 3">
    <name type="scientific">Saliniradius amylolyticus</name>
    <dbReference type="NCBI Taxonomy" id="2183582"/>
    <lineage>
        <taxon>Bacteria</taxon>
        <taxon>Pseudomonadati</taxon>
        <taxon>Pseudomonadota</taxon>
        <taxon>Gammaproteobacteria</taxon>
        <taxon>Alteromonadales</taxon>
        <taxon>Alteromonadaceae</taxon>
        <taxon>Saliniradius</taxon>
    </lineage>
</organism>
<keyword evidence="3" id="KW-1185">Reference proteome</keyword>
<name>A0A2S2E1S3_9ALTE</name>
<protein>
    <recommendedName>
        <fullName evidence="1">HD-GYP domain-containing protein</fullName>
    </recommendedName>
</protein>
<sequence>MTTINISPQKLTLGMYVRLPSGWMKHPFLLNSFELKDPRQIKIIQSLGLDYVVVDESKSAVRLDEPEPDSAEEDDSELLKMRLEQEKQQRIEKLKTFRRSLQKTEKQFDKSLAQVRSLMNKVNGRPLQAVQEAKELINNLVEVIMGDQGAILHLMKDNKDHQELYYHSLNVTVLALMLAKQMDMSKEDCQNLGLAALFHDVGKLKIPKQILNKKVALTRPEKNFLMLHCQYAVEMLQEAEEFPRQALPMIFQHHEYLDGSGYPRGLTDENILPPSQVLMLVNEYDNLCHPVDSSKARTPYSALSYLFKKMRQKLPEKALKMFIKLLGVYPPGTLVLLSEQQIGMVISVNSKDLLNPGILLYDPSVPRTEAPILDLKDSELSIQKALAPKQLPQKAYEYLNPRERISYFVDQAPS</sequence>
<dbReference type="Gene3D" id="1.10.3210.10">
    <property type="entry name" value="Hypothetical protein af1432"/>
    <property type="match status" value="1"/>
</dbReference>
<dbReference type="EMBL" id="CP029347">
    <property type="protein sequence ID" value="AWL11586.1"/>
    <property type="molecule type" value="Genomic_DNA"/>
</dbReference>
<dbReference type="PROSITE" id="PS51832">
    <property type="entry name" value="HD_GYP"/>
    <property type="match status" value="1"/>
</dbReference>
<dbReference type="OrthoDB" id="9764808at2"/>
<reference evidence="2 3" key="1">
    <citation type="submission" date="2018-05" db="EMBL/GenBank/DDBJ databases">
        <title>Salinimonas sp. HMF8227 Genome sequencing and assembly.</title>
        <authorList>
            <person name="Kang H."/>
            <person name="Kang J."/>
            <person name="Cha I."/>
            <person name="Kim H."/>
            <person name="Joh K."/>
        </authorList>
    </citation>
    <scope>NUCLEOTIDE SEQUENCE [LARGE SCALE GENOMIC DNA]</scope>
    <source>
        <strain evidence="2 3">HMF8227</strain>
    </source>
</reference>
<evidence type="ECO:0000313" key="2">
    <source>
        <dbReference type="EMBL" id="AWL11586.1"/>
    </source>
</evidence>
<gene>
    <name evidence="2" type="ORF">HMF8227_01100</name>
</gene>
<dbReference type="InterPro" id="IPR037522">
    <property type="entry name" value="HD_GYP_dom"/>
</dbReference>
<accession>A0A2S2E1S3</accession>
<dbReference type="AlphaFoldDB" id="A0A2S2E1S3"/>
<dbReference type="PANTHER" id="PTHR43155">
    <property type="entry name" value="CYCLIC DI-GMP PHOSPHODIESTERASE PA4108-RELATED"/>
    <property type="match status" value="1"/>
</dbReference>
<dbReference type="RefSeq" id="WP_109339217.1">
    <property type="nucleotide sequence ID" value="NZ_CP029347.1"/>
</dbReference>
<dbReference type="InterPro" id="IPR006675">
    <property type="entry name" value="HDIG_dom"/>
</dbReference>
<dbReference type="PANTHER" id="PTHR43155:SF2">
    <property type="entry name" value="CYCLIC DI-GMP PHOSPHODIESTERASE PA4108"/>
    <property type="match status" value="1"/>
</dbReference>
<dbReference type="GO" id="GO:0008081">
    <property type="term" value="F:phosphoric diester hydrolase activity"/>
    <property type="evidence" value="ECO:0007669"/>
    <property type="project" value="UniProtKB-ARBA"/>
</dbReference>
<dbReference type="SUPFAM" id="SSF109604">
    <property type="entry name" value="HD-domain/PDEase-like"/>
    <property type="match status" value="1"/>
</dbReference>
<dbReference type="SMART" id="SM00471">
    <property type="entry name" value="HDc"/>
    <property type="match status" value="1"/>
</dbReference>
<dbReference type="KEGG" id="salh:HMF8227_01100"/>
<feature type="domain" description="HD-GYP" evidence="1">
    <location>
        <begin position="138"/>
        <end position="338"/>
    </location>
</feature>
<dbReference type="CDD" id="cd00077">
    <property type="entry name" value="HDc"/>
    <property type="match status" value="1"/>
</dbReference>
<dbReference type="Pfam" id="PF13487">
    <property type="entry name" value="HD_5"/>
    <property type="match status" value="1"/>
</dbReference>
<dbReference type="InterPro" id="IPR003607">
    <property type="entry name" value="HD/PDEase_dom"/>
</dbReference>
<proteinExistence type="predicted"/>
<dbReference type="Pfam" id="PF11871">
    <property type="entry name" value="DUF3391"/>
    <property type="match status" value="1"/>
</dbReference>
<evidence type="ECO:0000313" key="3">
    <source>
        <dbReference type="Proteomes" id="UP000245728"/>
    </source>
</evidence>
<dbReference type="Proteomes" id="UP000245728">
    <property type="component" value="Chromosome"/>
</dbReference>
<evidence type="ECO:0000259" key="1">
    <source>
        <dbReference type="PROSITE" id="PS51832"/>
    </source>
</evidence>